<keyword evidence="2" id="KW-1185">Reference proteome</keyword>
<organism evidence="1 2">
    <name type="scientific">Caerostris extrusa</name>
    <name type="common">Bark spider</name>
    <name type="synonym">Caerostris bankana</name>
    <dbReference type="NCBI Taxonomy" id="172846"/>
    <lineage>
        <taxon>Eukaryota</taxon>
        <taxon>Metazoa</taxon>
        <taxon>Ecdysozoa</taxon>
        <taxon>Arthropoda</taxon>
        <taxon>Chelicerata</taxon>
        <taxon>Arachnida</taxon>
        <taxon>Araneae</taxon>
        <taxon>Araneomorphae</taxon>
        <taxon>Entelegynae</taxon>
        <taxon>Araneoidea</taxon>
        <taxon>Araneidae</taxon>
        <taxon>Caerostris</taxon>
    </lineage>
</organism>
<name>A0AAV4VIX5_CAEEX</name>
<comment type="caution">
    <text evidence="1">The sequence shown here is derived from an EMBL/GenBank/DDBJ whole genome shotgun (WGS) entry which is preliminary data.</text>
</comment>
<dbReference type="AlphaFoldDB" id="A0AAV4VIX5"/>
<sequence length="110" mass="12459">MKRGKRKEKKSKNAVCLMFRNPVPEMRLSVLPAMMTRITKNLLSLLLTPAKLIHCQGNGTLIVLVLPRKSKKYWLRGIVGHCLLNTISGNVSSSMHCFGNPKLQSDRRCR</sequence>
<protein>
    <submittedName>
        <fullName evidence="1">Uncharacterized protein</fullName>
    </submittedName>
</protein>
<evidence type="ECO:0000313" key="1">
    <source>
        <dbReference type="EMBL" id="GIY69574.1"/>
    </source>
</evidence>
<gene>
    <name evidence="1" type="ORF">CEXT_382091</name>
</gene>
<proteinExistence type="predicted"/>
<accession>A0AAV4VIX5</accession>
<evidence type="ECO:0000313" key="2">
    <source>
        <dbReference type="Proteomes" id="UP001054945"/>
    </source>
</evidence>
<dbReference type="Proteomes" id="UP001054945">
    <property type="component" value="Unassembled WGS sequence"/>
</dbReference>
<dbReference type="EMBL" id="BPLR01014553">
    <property type="protein sequence ID" value="GIY69574.1"/>
    <property type="molecule type" value="Genomic_DNA"/>
</dbReference>
<reference evidence="1 2" key="1">
    <citation type="submission" date="2021-06" db="EMBL/GenBank/DDBJ databases">
        <title>Caerostris extrusa draft genome.</title>
        <authorList>
            <person name="Kono N."/>
            <person name="Arakawa K."/>
        </authorList>
    </citation>
    <scope>NUCLEOTIDE SEQUENCE [LARGE SCALE GENOMIC DNA]</scope>
</reference>